<organism evidence="9 10">
    <name type="scientific">Cecembia rubra</name>
    <dbReference type="NCBI Taxonomy" id="1485585"/>
    <lineage>
        <taxon>Bacteria</taxon>
        <taxon>Pseudomonadati</taxon>
        <taxon>Bacteroidota</taxon>
        <taxon>Cytophagia</taxon>
        <taxon>Cytophagales</taxon>
        <taxon>Cyclobacteriaceae</taxon>
        <taxon>Cecembia</taxon>
    </lineage>
</organism>
<keyword evidence="4 7" id="KW-0812">Transmembrane</keyword>
<dbReference type="EMBL" id="PYGF01000017">
    <property type="protein sequence ID" value="PSK99268.1"/>
    <property type="molecule type" value="Genomic_DNA"/>
</dbReference>
<dbReference type="Pfam" id="PF13727">
    <property type="entry name" value="CoA_binding_3"/>
    <property type="match status" value="1"/>
</dbReference>
<reference evidence="9 10" key="1">
    <citation type="submission" date="2018-03" db="EMBL/GenBank/DDBJ databases">
        <title>Genomic Encyclopedia of Archaeal and Bacterial Type Strains, Phase II (KMG-II): from individual species to whole genera.</title>
        <authorList>
            <person name="Goeker M."/>
        </authorList>
    </citation>
    <scope>NUCLEOTIDE SEQUENCE [LARGE SCALE GENOMIC DNA]</scope>
    <source>
        <strain evidence="9 10">DSM 28057</strain>
    </source>
</reference>
<feature type="transmembrane region" description="Helical" evidence="7">
    <location>
        <begin position="12"/>
        <end position="32"/>
    </location>
</feature>
<protein>
    <submittedName>
        <fullName evidence="9">Putative colanic acid biosynthesis UDP-glucose lipid carrier transferase</fullName>
    </submittedName>
</protein>
<comment type="similarity">
    <text evidence="2">Belongs to the bacterial sugar transferase family.</text>
</comment>
<evidence type="ECO:0000256" key="7">
    <source>
        <dbReference type="SAM" id="Phobius"/>
    </source>
</evidence>
<feature type="domain" description="Bacterial sugar transferase" evidence="8">
    <location>
        <begin position="265"/>
        <end position="448"/>
    </location>
</feature>
<keyword evidence="10" id="KW-1185">Reference proteome</keyword>
<proteinExistence type="inferred from homology"/>
<dbReference type="PANTHER" id="PTHR30576">
    <property type="entry name" value="COLANIC BIOSYNTHESIS UDP-GLUCOSE LIPID CARRIER TRANSFERASE"/>
    <property type="match status" value="1"/>
</dbReference>
<evidence type="ECO:0000256" key="6">
    <source>
        <dbReference type="ARBA" id="ARBA00023136"/>
    </source>
</evidence>
<keyword evidence="6 7" id="KW-0472">Membrane</keyword>
<dbReference type="GO" id="GO:0016020">
    <property type="term" value="C:membrane"/>
    <property type="evidence" value="ECO:0007669"/>
    <property type="project" value="UniProtKB-SubCell"/>
</dbReference>
<evidence type="ECO:0000256" key="5">
    <source>
        <dbReference type="ARBA" id="ARBA00022989"/>
    </source>
</evidence>
<sequence length="456" mass="53393">MKKRFDRIFPWLFVFGDIAVMSLSIISTSFLMGNIGEYNGPDSSYFLVFVLVWMVITILRKDYRWERTSRYDNLFGKLIGSLVWFLVIVAILWVPVLMEANRTIYFGMMSLSLFISVSSYRIGTFLLLKKYRAKGYNFRNAVILGKSEIGEKLAKVLERRKDFGIRYMGQYDFNSEIMHNKATLRNFFEEAVSNEIDIIYINELTNSDVVKKLIDLADEHYIKIKVIPGNSLQLEKNLTFSRYGDLFVINVNEIPLDNVVNRVLKRSFDLIFSLLVTVFILSWMIPLVGLLIKLESKGPIFFIQERNGVNNKIFRCLKFRSMTPNDYADQIQATKNDPRVTRIGAFLRRTSLDEMPQFINVLMGDMSIVGPRPHTVPMNQVFKSQIEKYNSRHQIKPGITGLAQVRGFRGEIEHPFQIRSRFKLDYFYIKNWSIWLDLKICFGTFHELIYNRENVY</sequence>
<keyword evidence="3 9" id="KW-0808">Transferase</keyword>
<feature type="transmembrane region" description="Helical" evidence="7">
    <location>
        <begin position="270"/>
        <end position="292"/>
    </location>
</feature>
<evidence type="ECO:0000256" key="4">
    <source>
        <dbReference type="ARBA" id="ARBA00022692"/>
    </source>
</evidence>
<dbReference type="InterPro" id="IPR003362">
    <property type="entry name" value="Bact_transf"/>
</dbReference>
<dbReference type="Proteomes" id="UP000240708">
    <property type="component" value="Unassembled WGS sequence"/>
</dbReference>
<name>A0A2P8DPZ8_9BACT</name>
<evidence type="ECO:0000313" key="9">
    <source>
        <dbReference type="EMBL" id="PSK99268.1"/>
    </source>
</evidence>
<evidence type="ECO:0000256" key="1">
    <source>
        <dbReference type="ARBA" id="ARBA00004141"/>
    </source>
</evidence>
<dbReference type="RefSeq" id="WP_106568952.1">
    <property type="nucleotide sequence ID" value="NZ_JAUVYL010000185.1"/>
</dbReference>
<evidence type="ECO:0000313" key="10">
    <source>
        <dbReference type="Proteomes" id="UP000240708"/>
    </source>
</evidence>
<dbReference type="NCBIfam" id="TIGR03025">
    <property type="entry name" value="EPS_sugtrans"/>
    <property type="match status" value="1"/>
</dbReference>
<gene>
    <name evidence="9" type="ORF">CLV48_11754</name>
</gene>
<comment type="caution">
    <text evidence="9">The sequence shown here is derived from an EMBL/GenBank/DDBJ whole genome shotgun (WGS) entry which is preliminary data.</text>
</comment>
<feature type="transmembrane region" description="Helical" evidence="7">
    <location>
        <begin position="75"/>
        <end position="98"/>
    </location>
</feature>
<dbReference type="GO" id="GO:0016780">
    <property type="term" value="F:phosphotransferase activity, for other substituted phosphate groups"/>
    <property type="evidence" value="ECO:0007669"/>
    <property type="project" value="TreeGrafter"/>
</dbReference>
<keyword evidence="5 7" id="KW-1133">Transmembrane helix</keyword>
<accession>A0A2P8DPZ8</accession>
<dbReference type="AlphaFoldDB" id="A0A2P8DPZ8"/>
<evidence type="ECO:0000256" key="3">
    <source>
        <dbReference type="ARBA" id="ARBA00022679"/>
    </source>
</evidence>
<dbReference type="InterPro" id="IPR017475">
    <property type="entry name" value="EPS_sugar_tfrase"/>
</dbReference>
<comment type="subcellular location">
    <subcellularLocation>
        <location evidence="1">Membrane</location>
        <topology evidence="1">Multi-pass membrane protein</topology>
    </subcellularLocation>
</comment>
<evidence type="ECO:0000256" key="2">
    <source>
        <dbReference type="ARBA" id="ARBA00006464"/>
    </source>
</evidence>
<dbReference type="OrthoDB" id="9808602at2"/>
<feature type="transmembrane region" description="Helical" evidence="7">
    <location>
        <begin position="104"/>
        <end position="128"/>
    </location>
</feature>
<dbReference type="PANTHER" id="PTHR30576:SF0">
    <property type="entry name" value="UNDECAPRENYL-PHOSPHATE N-ACETYLGALACTOSAMINYL 1-PHOSPHATE TRANSFERASE-RELATED"/>
    <property type="match status" value="1"/>
</dbReference>
<dbReference type="Pfam" id="PF02397">
    <property type="entry name" value="Bac_transf"/>
    <property type="match status" value="1"/>
</dbReference>
<feature type="transmembrane region" description="Helical" evidence="7">
    <location>
        <begin position="44"/>
        <end position="63"/>
    </location>
</feature>
<evidence type="ECO:0000259" key="8">
    <source>
        <dbReference type="Pfam" id="PF02397"/>
    </source>
</evidence>